<protein>
    <submittedName>
        <fullName evidence="1">Uncharacterized protein</fullName>
    </submittedName>
</protein>
<proteinExistence type="predicted"/>
<reference evidence="1 2" key="1">
    <citation type="submission" date="2024-02" db="EMBL/GenBank/DDBJ databases">
        <title>FIRST GENOME SEQUENCES OF Leishmania (Viannia) shawi, Leishmania (Viannia) lindenbergi AND Leishmania (Viannia) utingensis.</title>
        <authorList>
            <person name="Resadore F."/>
            <person name="Custodio M.G.F."/>
            <person name="Boite M.C."/>
            <person name="Cupolillo E."/>
            <person name="Ferreira G.E.M."/>
        </authorList>
    </citation>
    <scope>NUCLEOTIDE SEQUENCE [LARGE SCALE GENOMIC DNA]</scope>
    <source>
        <strain evidence="1 2">ITUB/BR/1977/M4964</strain>
    </source>
</reference>
<comment type="caution">
    <text evidence="1">The sequence shown here is derived from an EMBL/GenBank/DDBJ whole genome shotgun (WGS) entry which is preliminary data.</text>
</comment>
<sequence>MVYSGLVPGIGGILHAPQSPGHSGPHLFAGTLRGFPSLLCENFNLHLSRRHPAEQPDTADQPAALFGDTGFMLENAPGMPAYFQSGTDGALNLAWLRTSGRPAGAPTAQRIASISFPLLLSLRFVEPY</sequence>
<accession>A0AAW2ZUH0</accession>
<name>A0AAW2ZUH0_9TRYP</name>
<keyword evidence="2" id="KW-1185">Reference proteome</keyword>
<gene>
    <name evidence="1" type="ORF">Q4I30_008029</name>
</gene>
<dbReference type="AlphaFoldDB" id="A0AAW2ZUH0"/>
<dbReference type="EMBL" id="JBAMZL010000037">
    <property type="protein sequence ID" value="KAL0493724.1"/>
    <property type="molecule type" value="Genomic_DNA"/>
</dbReference>
<organism evidence="1 2">
    <name type="scientific">Leishmania utingensis</name>
    <dbReference type="NCBI Taxonomy" id="653362"/>
    <lineage>
        <taxon>Eukaryota</taxon>
        <taxon>Discoba</taxon>
        <taxon>Euglenozoa</taxon>
        <taxon>Kinetoplastea</taxon>
        <taxon>Metakinetoplastina</taxon>
        <taxon>Trypanosomatida</taxon>
        <taxon>Trypanosomatidae</taxon>
        <taxon>Leishmaniinae</taxon>
        <taxon>Leishmania</taxon>
    </lineage>
</organism>
<evidence type="ECO:0000313" key="2">
    <source>
        <dbReference type="Proteomes" id="UP001482455"/>
    </source>
</evidence>
<evidence type="ECO:0000313" key="1">
    <source>
        <dbReference type="EMBL" id="KAL0493724.1"/>
    </source>
</evidence>
<dbReference type="Proteomes" id="UP001482455">
    <property type="component" value="Unassembled WGS sequence"/>
</dbReference>